<dbReference type="AlphaFoldDB" id="W1N6J5"/>
<proteinExistence type="predicted"/>
<protein>
    <recommendedName>
        <fullName evidence="3">Sel1 repeat family protein</fullName>
    </recommendedName>
</protein>
<dbReference type="InterPro" id="IPR050767">
    <property type="entry name" value="Sel1_AlgK"/>
</dbReference>
<accession>W1N6J5</accession>
<evidence type="ECO:0008006" key="3">
    <source>
        <dbReference type="Google" id="ProtNLM"/>
    </source>
</evidence>
<gene>
    <name evidence="1" type="ORF">BJB45_05380</name>
</gene>
<dbReference type="InterPro" id="IPR011990">
    <property type="entry name" value="TPR-like_helical_dom_sf"/>
</dbReference>
<keyword evidence="2" id="KW-1185">Reference proteome</keyword>
<reference evidence="1 2" key="1">
    <citation type="submission" date="2013-08" db="EMBL/GenBank/DDBJ databases">
        <title>draft genome of Halomonas huanghegensis, strain BJGMM-B45T.</title>
        <authorList>
            <person name="Miao C."/>
            <person name="Wan Y."/>
            <person name="Jin W."/>
        </authorList>
    </citation>
    <scope>NUCLEOTIDE SEQUENCE [LARGE SCALE GENOMIC DNA]</scope>
    <source>
        <strain evidence="1 2">BJGMM-B45</strain>
    </source>
</reference>
<evidence type="ECO:0000313" key="2">
    <source>
        <dbReference type="Proteomes" id="UP000019113"/>
    </source>
</evidence>
<dbReference type="PANTHER" id="PTHR11102:SF160">
    <property type="entry name" value="ERAD-ASSOCIATED E3 UBIQUITIN-PROTEIN LIGASE COMPONENT HRD3"/>
    <property type="match status" value="1"/>
</dbReference>
<comment type="caution">
    <text evidence="1">The sequence shown here is derived from an EMBL/GenBank/DDBJ whole genome shotgun (WGS) entry which is preliminary data.</text>
</comment>
<evidence type="ECO:0000313" key="1">
    <source>
        <dbReference type="EMBL" id="ERL50560.1"/>
    </source>
</evidence>
<sequence>MENGDAYATYVIGVLYFNDYPEYDIDQDFSKGLELLKKSWEMGVVDAGYDLFEVYSQGNGVEKNSEIALYYLQESAEKGYLKSQRELARDYFGRGLFHYLDTDYEKAREWYAKAASQGDRESAVALAKIYDEGLGVEKNEETAFEWASRSEDMPYGANSIVFNALAYCYEEGVGTDVDLVNAYKYYDLLGTAGGSYKSKIAEKMTPEQIDQAVRLSGEWQREHNISMPNSEGYRYR</sequence>
<dbReference type="Proteomes" id="UP000019113">
    <property type="component" value="Unassembled WGS sequence"/>
</dbReference>
<dbReference type="PANTHER" id="PTHR11102">
    <property type="entry name" value="SEL-1-LIKE PROTEIN"/>
    <property type="match status" value="1"/>
</dbReference>
<organism evidence="1 2">
    <name type="scientific">Halomonas huangheensis</name>
    <dbReference type="NCBI Taxonomy" id="1178482"/>
    <lineage>
        <taxon>Bacteria</taxon>
        <taxon>Pseudomonadati</taxon>
        <taxon>Pseudomonadota</taxon>
        <taxon>Gammaproteobacteria</taxon>
        <taxon>Oceanospirillales</taxon>
        <taxon>Halomonadaceae</taxon>
        <taxon>Halomonas</taxon>
    </lineage>
</organism>
<dbReference type="Pfam" id="PF08238">
    <property type="entry name" value="Sel1"/>
    <property type="match status" value="5"/>
</dbReference>
<dbReference type="SUPFAM" id="SSF81901">
    <property type="entry name" value="HCP-like"/>
    <property type="match status" value="2"/>
</dbReference>
<dbReference type="Gene3D" id="1.25.40.10">
    <property type="entry name" value="Tetratricopeptide repeat domain"/>
    <property type="match status" value="1"/>
</dbReference>
<dbReference type="eggNOG" id="COG0790">
    <property type="taxonomic scope" value="Bacteria"/>
</dbReference>
<dbReference type="SMART" id="SM00671">
    <property type="entry name" value="SEL1"/>
    <property type="match status" value="5"/>
</dbReference>
<name>W1N6J5_9GAMM</name>
<dbReference type="EMBL" id="AVBC01000039">
    <property type="protein sequence ID" value="ERL50560.1"/>
    <property type="molecule type" value="Genomic_DNA"/>
</dbReference>
<dbReference type="InterPro" id="IPR006597">
    <property type="entry name" value="Sel1-like"/>
</dbReference>